<protein>
    <submittedName>
        <fullName evidence="1">Uncharacterized protein</fullName>
    </submittedName>
</protein>
<accession>A0AAQ3WR96</accession>
<dbReference type="AlphaFoldDB" id="A0AAQ3WR96"/>
<reference evidence="1 2" key="1">
    <citation type="submission" date="2024-02" db="EMBL/GenBank/DDBJ databases">
        <title>High-quality chromosome-scale genome assembly of Pensacola bahiagrass (Paspalum notatum Flugge var. saurae).</title>
        <authorList>
            <person name="Vega J.M."/>
            <person name="Podio M."/>
            <person name="Orjuela J."/>
            <person name="Siena L.A."/>
            <person name="Pessino S.C."/>
            <person name="Combes M.C."/>
            <person name="Mariac C."/>
            <person name="Albertini E."/>
            <person name="Pupilli F."/>
            <person name="Ortiz J.P.A."/>
            <person name="Leblanc O."/>
        </authorList>
    </citation>
    <scope>NUCLEOTIDE SEQUENCE [LARGE SCALE GENOMIC DNA]</scope>
    <source>
        <strain evidence="1">R1</strain>
        <tissue evidence="1">Leaf</tissue>
    </source>
</reference>
<dbReference type="Proteomes" id="UP001341281">
    <property type="component" value="Chromosome 04"/>
</dbReference>
<evidence type="ECO:0000313" key="2">
    <source>
        <dbReference type="Proteomes" id="UP001341281"/>
    </source>
</evidence>
<sequence length="89" mass="10417">MVTWAMSTPPATSPKEIEVLLREDFRLVKHHPKAFLFKFLHPHHCDEAVKEGYVKRRGIDIRLIRWRSLSSILRVTLFFSGQALLGRHP</sequence>
<name>A0AAQ3WR96_PASNO</name>
<proteinExistence type="predicted"/>
<gene>
    <name evidence="1" type="ORF">U9M48_019776</name>
</gene>
<organism evidence="1 2">
    <name type="scientific">Paspalum notatum var. saurae</name>
    <dbReference type="NCBI Taxonomy" id="547442"/>
    <lineage>
        <taxon>Eukaryota</taxon>
        <taxon>Viridiplantae</taxon>
        <taxon>Streptophyta</taxon>
        <taxon>Embryophyta</taxon>
        <taxon>Tracheophyta</taxon>
        <taxon>Spermatophyta</taxon>
        <taxon>Magnoliopsida</taxon>
        <taxon>Liliopsida</taxon>
        <taxon>Poales</taxon>
        <taxon>Poaceae</taxon>
        <taxon>PACMAD clade</taxon>
        <taxon>Panicoideae</taxon>
        <taxon>Andropogonodae</taxon>
        <taxon>Paspaleae</taxon>
        <taxon>Paspalinae</taxon>
        <taxon>Paspalum</taxon>
    </lineage>
</organism>
<keyword evidence="2" id="KW-1185">Reference proteome</keyword>
<evidence type="ECO:0000313" key="1">
    <source>
        <dbReference type="EMBL" id="WVZ71157.1"/>
    </source>
</evidence>
<dbReference type="EMBL" id="CP144748">
    <property type="protein sequence ID" value="WVZ71157.1"/>
    <property type="molecule type" value="Genomic_DNA"/>
</dbReference>